<comment type="cofactor">
    <cofactor evidence="1">
        <name>FMN</name>
        <dbReference type="ChEBI" id="CHEBI:58210"/>
    </cofactor>
</comment>
<evidence type="ECO:0000256" key="9">
    <source>
        <dbReference type="ARBA" id="ARBA00023033"/>
    </source>
</evidence>
<dbReference type="InterPro" id="IPR013785">
    <property type="entry name" value="Aldolase_TIM"/>
</dbReference>
<dbReference type="InterPro" id="IPR004136">
    <property type="entry name" value="NMO"/>
</dbReference>
<dbReference type="GO" id="GO:0018580">
    <property type="term" value="F:nitronate monooxygenase activity"/>
    <property type="evidence" value="ECO:0007669"/>
    <property type="project" value="InterPro"/>
</dbReference>
<keyword evidence="9" id="KW-0503">Monooxygenase</keyword>
<dbReference type="PANTHER" id="PTHR42747:SF3">
    <property type="entry name" value="NITRONATE MONOOXYGENASE-RELATED"/>
    <property type="match status" value="1"/>
</dbReference>
<evidence type="ECO:0000256" key="1">
    <source>
        <dbReference type="ARBA" id="ARBA00001917"/>
    </source>
</evidence>
<protein>
    <recommendedName>
        <fullName evidence="4">Probable nitronate monooxygenase</fullName>
    </recommendedName>
    <alternativeName>
        <fullName evidence="10">Propionate 3-nitronate monooxygenase</fullName>
    </alternativeName>
</protein>
<evidence type="ECO:0000256" key="10">
    <source>
        <dbReference type="ARBA" id="ARBA00031155"/>
    </source>
</evidence>
<evidence type="ECO:0000256" key="8">
    <source>
        <dbReference type="ARBA" id="ARBA00023002"/>
    </source>
</evidence>
<keyword evidence="8" id="KW-0560">Oxidoreductase</keyword>
<comment type="similarity">
    <text evidence="3">Belongs to the nitronate monooxygenase family. NMO class I subfamily.</text>
</comment>
<comment type="catalytic activity">
    <reaction evidence="11">
        <text>3 propionate 3-nitronate + 3 O2 + H2O = 3 3-oxopropanoate + 2 nitrate + nitrite + H2O2 + 3 H(+)</text>
        <dbReference type="Rhea" id="RHEA:57332"/>
        <dbReference type="ChEBI" id="CHEBI:15377"/>
        <dbReference type="ChEBI" id="CHEBI:15378"/>
        <dbReference type="ChEBI" id="CHEBI:15379"/>
        <dbReference type="ChEBI" id="CHEBI:16240"/>
        <dbReference type="ChEBI" id="CHEBI:16301"/>
        <dbReference type="ChEBI" id="CHEBI:17632"/>
        <dbReference type="ChEBI" id="CHEBI:33190"/>
        <dbReference type="ChEBI" id="CHEBI:136067"/>
    </reaction>
</comment>
<dbReference type="GO" id="GO:0051213">
    <property type="term" value="F:dioxygenase activity"/>
    <property type="evidence" value="ECO:0007669"/>
    <property type="project" value="UniProtKB-KW"/>
</dbReference>
<keyword evidence="6" id="KW-0285">Flavoprotein</keyword>
<organism evidence="12 13">
    <name type="scientific">Candidatus Kurthia intestinigallinarum</name>
    <dbReference type="NCBI Taxonomy" id="1562256"/>
    <lineage>
        <taxon>Bacteria</taxon>
        <taxon>Bacillati</taxon>
        <taxon>Bacillota</taxon>
        <taxon>Bacilli</taxon>
        <taxon>Bacillales</taxon>
        <taxon>Caryophanaceae</taxon>
        <taxon>Kurthia</taxon>
    </lineage>
</organism>
<dbReference type="Proteomes" id="UP000288623">
    <property type="component" value="Unassembled WGS sequence"/>
</dbReference>
<evidence type="ECO:0000313" key="12">
    <source>
        <dbReference type="EMBL" id="RUS55540.1"/>
    </source>
</evidence>
<dbReference type="CDD" id="cd04730">
    <property type="entry name" value="NPD_like"/>
    <property type="match status" value="1"/>
</dbReference>
<evidence type="ECO:0000256" key="6">
    <source>
        <dbReference type="ARBA" id="ARBA00022630"/>
    </source>
</evidence>
<evidence type="ECO:0000256" key="2">
    <source>
        <dbReference type="ARBA" id="ARBA00003535"/>
    </source>
</evidence>
<dbReference type="Gene3D" id="3.20.20.70">
    <property type="entry name" value="Aldolase class I"/>
    <property type="match status" value="1"/>
</dbReference>
<dbReference type="GO" id="GO:0009636">
    <property type="term" value="P:response to toxic substance"/>
    <property type="evidence" value="ECO:0007669"/>
    <property type="project" value="UniProtKB-KW"/>
</dbReference>
<name>A0A433RTQ2_9BACL</name>
<comment type="caution">
    <text evidence="12">The sequence shown here is derived from an EMBL/GenBank/DDBJ whole genome shotgun (WGS) entry which is preliminary data.</text>
</comment>
<evidence type="ECO:0000256" key="3">
    <source>
        <dbReference type="ARBA" id="ARBA00009881"/>
    </source>
</evidence>
<dbReference type="RefSeq" id="WP_126990861.1">
    <property type="nucleotide sequence ID" value="NZ_JTFC01000031.1"/>
</dbReference>
<keyword evidence="7" id="KW-0288">FMN</keyword>
<dbReference type="PANTHER" id="PTHR42747">
    <property type="entry name" value="NITRONATE MONOOXYGENASE-RELATED"/>
    <property type="match status" value="1"/>
</dbReference>
<keyword evidence="12" id="KW-0223">Dioxygenase</keyword>
<dbReference type="AlphaFoldDB" id="A0A433RTQ2"/>
<evidence type="ECO:0000256" key="11">
    <source>
        <dbReference type="ARBA" id="ARBA00049401"/>
    </source>
</evidence>
<evidence type="ECO:0000256" key="7">
    <source>
        <dbReference type="ARBA" id="ARBA00022643"/>
    </source>
</evidence>
<evidence type="ECO:0000313" key="13">
    <source>
        <dbReference type="Proteomes" id="UP000288623"/>
    </source>
</evidence>
<dbReference type="Pfam" id="PF03060">
    <property type="entry name" value="NMO"/>
    <property type="match status" value="1"/>
</dbReference>
<keyword evidence="5" id="KW-0216">Detoxification</keyword>
<proteinExistence type="inferred from homology"/>
<comment type="function">
    <text evidence="2">Nitronate monooxygenase that uses molecular oxygen to catalyze the oxidative denitrification of alkyl nitronates. Acts on propionate 3-nitronate (P3N), the presumed physiological substrate. Probably functions in the detoxification of P3N, a metabolic poison produced by plants and fungi as a defense mechanism.</text>
</comment>
<sequence length="334" mass="35991">MYEIIQAPMAGGNATPALVHAVAQAGGFGYLAGGYKTVAALKEEIHSLRALGTDYFGVNLFVPAQPNGQTALTKNYCEKLAIEAELIDTTIGDYTYSDDEWSAKFQLMLEEKVPVVSFTFNMPTPAHVLQLKEAGIQTVQTVTSVEEAQQAEKLGVDEVCVQGIEAGGHRAAFDDRDPVETPPLVQLVKDVVAAIDIPVIAAGGMMDGASIREVLDAGARAAQLGTAFLCCPESGTKPTHIKALLDGYFTTTALTRAYTGRLARGLENDFMLRYNDAPQAYPELHYVTQPLRKKAGELDRPDLLAMWAGKNFSAIRVLSATELVSLLKKEANLL</sequence>
<evidence type="ECO:0000256" key="5">
    <source>
        <dbReference type="ARBA" id="ARBA00022575"/>
    </source>
</evidence>
<keyword evidence="13" id="KW-1185">Reference proteome</keyword>
<dbReference type="OrthoDB" id="9778912at2"/>
<gene>
    <name evidence="12" type="ORF">QI30_11475</name>
</gene>
<dbReference type="SUPFAM" id="SSF51412">
    <property type="entry name" value="Inosine monophosphate dehydrogenase (IMPDH)"/>
    <property type="match status" value="1"/>
</dbReference>
<dbReference type="EMBL" id="JTFC01000031">
    <property type="protein sequence ID" value="RUS55540.1"/>
    <property type="molecule type" value="Genomic_DNA"/>
</dbReference>
<reference evidence="12 13" key="1">
    <citation type="submission" date="2014-11" db="EMBL/GenBank/DDBJ databases">
        <title>Genome sequence and analysis of novel Kurthia sp.</title>
        <authorList>
            <person name="Lawson J.N."/>
            <person name="Gonzalez J.E."/>
            <person name="Rinauldi L."/>
            <person name="Xuan Z."/>
            <person name="Firman A."/>
            <person name="Shaddox L."/>
            <person name="Trudeau A."/>
            <person name="Shah S."/>
            <person name="Reiman D."/>
        </authorList>
    </citation>
    <scope>NUCLEOTIDE SEQUENCE [LARGE SCALE GENOMIC DNA]</scope>
    <source>
        <strain evidence="12 13">3B1D</strain>
    </source>
</reference>
<evidence type="ECO:0000256" key="4">
    <source>
        <dbReference type="ARBA" id="ARBA00013457"/>
    </source>
</evidence>
<accession>A0A433RTQ2</accession>